<reference evidence="4" key="1">
    <citation type="journal article" date="2020" name="PLoS Negl. Trop. Dis.">
        <title>High-quality nuclear genome for Sarcoptes scabiei-A critical resource for a neglected parasite.</title>
        <authorList>
            <person name="Korhonen P.K."/>
            <person name="Gasser R.B."/>
            <person name="Ma G."/>
            <person name="Wang T."/>
            <person name="Stroehlein A.J."/>
            <person name="Young N.D."/>
            <person name="Ang C.S."/>
            <person name="Fernando D.D."/>
            <person name="Lu H.C."/>
            <person name="Taylor S."/>
            <person name="Reynolds S.L."/>
            <person name="Mofiz E."/>
            <person name="Najaraj S.H."/>
            <person name="Gowda H."/>
            <person name="Madugundu A."/>
            <person name="Renuse S."/>
            <person name="Holt D."/>
            <person name="Pandey A."/>
            <person name="Papenfuss A.T."/>
            <person name="Fischer K."/>
        </authorList>
    </citation>
    <scope>NUCLEOTIDE SEQUENCE [LARGE SCALE GENOMIC DNA]</scope>
</reference>
<gene>
    <name evidence="2" type="ORF">SSS_4784</name>
</gene>
<evidence type="ECO:0000256" key="1">
    <source>
        <dbReference type="SAM" id="MobiDB-lite"/>
    </source>
</evidence>
<evidence type="ECO:0000313" key="4">
    <source>
        <dbReference type="Proteomes" id="UP000070412"/>
    </source>
</evidence>
<dbReference type="Proteomes" id="UP000070412">
    <property type="component" value="Unassembled WGS sequence"/>
</dbReference>
<feature type="compositionally biased region" description="Polar residues" evidence="1">
    <location>
        <begin position="129"/>
        <end position="150"/>
    </location>
</feature>
<feature type="region of interest" description="Disordered" evidence="1">
    <location>
        <begin position="427"/>
        <end position="450"/>
    </location>
</feature>
<feature type="compositionally biased region" description="Acidic residues" evidence="1">
    <location>
        <begin position="384"/>
        <end position="397"/>
    </location>
</feature>
<feature type="compositionally biased region" description="Polar residues" evidence="1">
    <location>
        <begin position="400"/>
        <end position="410"/>
    </location>
</feature>
<reference evidence="2" key="2">
    <citation type="submission" date="2020-01" db="EMBL/GenBank/DDBJ databases">
        <authorList>
            <person name="Korhonen P.K.K."/>
            <person name="Guangxu M.G."/>
            <person name="Wang T.W."/>
            <person name="Stroehlein A.J.S."/>
            <person name="Young N.D."/>
            <person name="Ang C.-S.A."/>
            <person name="Fernando D.W.F."/>
            <person name="Lu H.L."/>
            <person name="Taylor S.T."/>
            <person name="Ehtesham M.E.M."/>
            <person name="Najaraj S.H.N."/>
            <person name="Harsha G.H.G."/>
            <person name="Madugundu A.M."/>
            <person name="Renuse S.R."/>
            <person name="Holt D.H."/>
            <person name="Pandey A.P."/>
            <person name="Papenfuss A.P."/>
            <person name="Gasser R.B.G."/>
            <person name="Fischer K.F."/>
        </authorList>
    </citation>
    <scope>NUCLEOTIDE SEQUENCE</scope>
    <source>
        <strain evidence="2">SSS_KF_BRIS2020</strain>
    </source>
</reference>
<organism evidence="2">
    <name type="scientific">Sarcoptes scabiei</name>
    <name type="common">Itch mite</name>
    <name type="synonym">Acarus scabiei</name>
    <dbReference type="NCBI Taxonomy" id="52283"/>
    <lineage>
        <taxon>Eukaryota</taxon>
        <taxon>Metazoa</taxon>
        <taxon>Ecdysozoa</taxon>
        <taxon>Arthropoda</taxon>
        <taxon>Chelicerata</taxon>
        <taxon>Arachnida</taxon>
        <taxon>Acari</taxon>
        <taxon>Acariformes</taxon>
        <taxon>Sarcoptiformes</taxon>
        <taxon>Astigmata</taxon>
        <taxon>Psoroptidia</taxon>
        <taxon>Sarcoptoidea</taxon>
        <taxon>Sarcoptidae</taxon>
        <taxon>Sarcoptinae</taxon>
        <taxon>Sarcoptes</taxon>
    </lineage>
</organism>
<dbReference type="EMBL" id="WVUK01000042">
    <property type="protein sequence ID" value="KAF7496033.1"/>
    <property type="molecule type" value="Genomic_DNA"/>
</dbReference>
<feature type="region of interest" description="Disordered" evidence="1">
    <location>
        <begin position="328"/>
        <end position="353"/>
    </location>
</feature>
<reference evidence="3" key="3">
    <citation type="submission" date="2022-06" db="UniProtKB">
        <authorList>
            <consortium name="EnsemblMetazoa"/>
        </authorList>
    </citation>
    <scope>IDENTIFICATION</scope>
</reference>
<evidence type="ECO:0000313" key="2">
    <source>
        <dbReference type="EMBL" id="KAF7496033.1"/>
    </source>
</evidence>
<feature type="compositionally biased region" description="Polar residues" evidence="1">
    <location>
        <begin position="57"/>
        <end position="69"/>
    </location>
</feature>
<protein>
    <submittedName>
        <fullName evidence="2 3">Uncharacterized protein</fullName>
    </submittedName>
</protein>
<feature type="compositionally biased region" description="Low complexity" evidence="1">
    <location>
        <begin position="716"/>
        <end position="737"/>
    </location>
</feature>
<feature type="region of interest" description="Disordered" evidence="1">
    <location>
        <begin position="650"/>
        <end position="676"/>
    </location>
</feature>
<feature type="compositionally biased region" description="Acidic residues" evidence="1">
    <location>
        <begin position="653"/>
        <end position="668"/>
    </location>
</feature>
<sequence length="760" mass="87535">MILFLCCWCCPRIRQKLMILRRSSQADSDNPILTPNIGGGGGGGISTANATILIESNDNVQRSNQTDPNTIKDKDRTKMDLNEKEHQSVNDETKQSFMEKSRHIVDDVGDNNNDDDDDDDDDDDAMIKASSNDIRLKNSQAIPNESNNRSASDKDDIGFEMNIVDDFGEKYSNKCIVADNDVVSNRKTEEKGIAILDRIPPIDSMNRLDRYEENSSDNHNSSSITLSSSLMSLTIRSRTVTTTNTTKTLKTMLKTSPEMNFDEININHHERNGSISSGNNRFVGDDSQRKFSTTITSCLLNPLISDSPTSTSNSDSYTTTSIIIYNGNNNNNNNNNSSNNSNNNTDRSNDDNSSLSFSKINDCVDEIVIELNPNEINADQLECRDDDDDDDDDDDEADNIRSSRAKSFQKNSRKFHKLRSIPFRCHHHQHHHHHHHNQNDNDNNYSVKNNSKIINYDDNNLNRIYHHNNHHHNHNQSHSHHQQHHQQHHHHHHDHHLNRISENGKQNFDKNRLFNNWLNSINNRKNSQPECSEKISLFGLRFSFHNRLIRKKLRTDYNERSIITSFDRSKQASDMIRLDKNNSRNYDEINTNRIIEELINETASNETNLARDKSSNNSLAQNLIKSNRFSLERENYRNINKINRSNRKHLIDDQYDDDDDDENEDEDNDYKRDDFDSSTIETNQMIGNQNIITESKFWPTNIGGEKNGDSIKQKNHINNNNNNTNNHNKNGNNQSNKFVSNSKIDWNNGDLVAMESNRFV</sequence>
<proteinExistence type="predicted"/>
<feature type="compositionally biased region" description="Acidic residues" evidence="1">
    <location>
        <begin position="107"/>
        <end position="124"/>
    </location>
</feature>
<feature type="compositionally biased region" description="Basic residues" evidence="1">
    <location>
        <begin position="427"/>
        <end position="436"/>
    </location>
</feature>
<name>A0A834VJ50_SARSC</name>
<feature type="region of interest" description="Disordered" evidence="1">
    <location>
        <begin position="697"/>
        <end position="742"/>
    </location>
</feature>
<evidence type="ECO:0000313" key="3">
    <source>
        <dbReference type="EnsemblMetazoa" id="KAF7496033.1"/>
    </source>
</evidence>
<feature type="region of interest" description="Disordered" evidence="1">
    <location>
        <begin position="378"/>
        <end position="413"/>
    </location>
</feature>
<dbReference type="EnsemblMetazoa" id="SSS_4784s_mrna">
    <property type="protein sequence ID" value="KAF7496033.1"/>
    <property type="gene ID" value="SSS_4784"/>
</dbReference>
<accession>A0A834VJ50</accession>
<keyword evidence="4" id="KW-1185">Reference proteome</keyword>
<dbReference type="AlphaFoldDB" id="A0A834VJ50"/>
<feature type="compositionally biased region" description="Basic and acidic residues" evidence="1">
    <location>
        <begin position="70"/>
        <end position="106"/>
    </location>
</feature>
<feature type="region of interest" description="Disordered" evidence="1">
    <location>
        <begin position="57"/>
        <end position="154"/>
    </location>
</feature>
<feature type="region of interest" description="Disordered" evidence="1">
    <location>
        <begin position="468"/>
        <end position="498"/>
    </location>
</feature>